<evidence type="ECO:0000259" key="1">
    <source>
        <dbReference type="PROSITE" id="PS51886"/>
    </source>
</evidence>
<gene>
    <name evidence="2" type="ORF">Glove_87g150</name>
</gene>
<reference evidence="2 3" key="1">
    <citation type="submission" date="2018-08" db="EMBL/GenBank/DDBJ databases">
        <title>Genome and evolution of the arbuscular mycorrhizal fungus Diversispora epigaea (formerly Glomus versiforme) and its bacterial endosymbionts.</title>
        <authorList>
            <person name="Sun X."/>
            <person name="Fei Z."/>
            <person name="Harrison M."/>
        </authorList>
    </citation>
    <scope>NUCLEOTIDE SEQUENCE [LARGE SCALE GENOMIC DNA]</scope>
    <source>
        <strain evidence="2 3">IT104</strain>
    </source>
</reference>
<dbReference type="AlphaFoldDB" id="A0A397J6X9"/>
<sequence length="140" mass="16244">MCHGHAGTIVVAKVAGTDEIIGGYNPLPWDKSSRKRYMKTNDSFIFSLKNGNFNSILSRVKDSKYALYYRDSNVQNIYGPEFGDCCFTMESVVSNFTQDKLCWCDTFSTYYEKPIRKTNKRFSIVDYEVFKIIKKQIPIR</sequence>
<proteinExistence type="predicted"/>
<dbReference type="Proteomes" id="UP000266861">
    <property type="component" value="Unassembled WGS sequence"/>
</dbReference>
<accession>A0A397J6X9</accession>
<comment type="caution">
    <text evidence="2">The sequence shown here is derived from an EMBL/GenBank/DDBJ whole genome shotgun (WGS) entry which is preliminary data.</text>
</comment>
<dbReference type="InterPro" id="IPR006571">
    <property type="entry name" value="TLDc_dom"/>
</dbReference>
<name>A0A397J6X9_9GLOM</name>
<feature type="domain" description="TLDc" evidence="1">
    <location>
        <begin position="1"/>
        <end position="133"/>
    </location>
</feature>
<keyword evidence="3" id="KW-1185">Reference proteome</keyword>
<dbReference type="OrthoDB" id="2439633at2759"/>
<dbReference type="Pfam" id="PF07534">
    <property type="entry name" value="TLD"/>
    <property type="match status" value="1"/>
</dbReference>
<dbReference type="EMBL" id="PQFF01000083">
    <property type="protein sequence ID" value="RHZ83831.1"/>
    <property type="molecule type" value="Genomic_DNA"/>
</dbReference>
<organism evidence="2 3">
    <name type="scientific">Diversispora epigaea</name>
    <dbReference type="NCBI Taxonomy" id="1348612"/>
    <lineage>
        <taxon>Eukaryota</taxon>
        <taxon>Fungi</taxon>
        <taxon>Fungi incertae sedis</taxon>
        <taxon>Mucoromycota</taxon>
        <taxon>Glomeromycotina</taxon>
        <taxon>Glomeromycetes</taxon>
        <taxon>Diversisporales</taxon>
        <taxon>Diversisporaceae</taxon>
        <taxon>Diversispora</taxon>
    </lineage>
</organism>
<dbReference type="PROSITE" id="PS51886">
    <property type="entry name" value="TLDC"/>
    <property type="match status" value="1"/>
</dbReference>
<evidence type="ECO:0000313" key="3">
    <source>
        <dbReference type="Proteomes" id="UP000266861"/>
    </source>
</evidence>
<evidence type="ECO:0000313" key="2">
    <source>
        <dbReference type="EMBL" id="RHZ83831.1"/>
    </source>
</evidence>
<protein>
    <recommendedName>
        <fullName evidence="1">TLDc domain-containing protein</fullName>
    </recommendedName>
</protein>